<keyword evidence="2" id="KW-1185">Reference proteome</keyword>
<organism evidence="1 2">
    <name type="scientific">Shinella lacus</name>
    <dbReference type="NCBI Taxonomy" id="2654216"/>
    <lineage>
        <taxon>Bacteria</taxon>
        <taxon>Pseudomonadati</taxon>
        <taxon>Pseudomonadota</taxon>
        <taxon>Alphaproteobacteria</taxon>
        <taxon>Hyphomicrobiales</taxon>
        <taxon>Rhizobiaceae</taxon>
        <taxon>Shinella</taxon>
    </lineage>
</organism>
<reference evidence="1" key="1">
    <citation type="submission" date="2021-07" db="EMBL/GenBank/DDBJ databases">
        <title>Shinella sp. nov., a novel member of the genus Shinella from water.</title>
        <authorList>
            <person name="Deng Y."/>
        </authorList>
    </citation>
    <scope>NUCLEOTIDE SEQUENCE</scope>
    <source>
        <strain evidence="1">CPCC 100929</strain>
    </source>
</reference>
<sequence length="266" mass="29047">MKFPKYLTKAYFQKTYGSIGVGDFTVKVTKYSQTSTTLKATVEVDSSFGDSTTDILMKVGKTTTSLTLKIKAEGYNSTLAYSTAQTKNGIAINATYTDSFKTKFNYSLNLEKDGDFSKFKMVYALGTEKMTITSTKIAGDVVTFKAVDGSGDVIGTAKFNLKAFGDYYDKSDKYFFESGKTAELFNKLQVKFTSLNKKAGEHADGDTFVFKKLAAPDAGHHDAGLAARAAAFDDASKATHSDSFDFLATQDFVQPVHAIKHVPDLF</sequence>
<dbReference type="Proteomes" id="UP000996601">
    <property type="component" value="Unassembled WGS sequence"/>
</dbReference>
<proteinExistence type="predicted"/>
<name>A0ABT1R434_9HYPH</name>
<dbReference type="EMBL" id="WHSB02000002">
    <property type="protein sequence ID" value="MCQ4629945.1"/>
    <property type="molecule type" value="Genomic_DNA"/>
</dbReference>
<evidence type="ECO:0000313" key="1">
    <source>
        <dbReference type="EMBL" id="MCQ4629945.1"/>
    </source>
</evidence>
<dbReference type="RefSeq" id="WP_256116121.1">
    <property type="nucleotide sequence ID" value="NZ_WHSB02000002.1"/>
</dbReference>
<protein>
    <submittedName>
        <fullName evidence="1">Uncharacterized protein</fullName>
    </submittedName>
</protein>
<evidence type="ECO:0000313" key="2">
    <source>
        <dbReference type="Proteomes" id="UP000996601"/>
    </source>
</evidence>
<gene>
    <name evidence="1" type="ORF">GB927_007870</name>
</gene>
<accession>A0ABT1R434</accession>
<comment type="caution">
    <text evidence="1">The sequence shown here is derived from an EMBL/GenBank/DDBJ whole genome shotgun (WGS) entry which is preliminary data.</text>
</comment>